<organism evidence="2 3">
    <name type="scientific">Streptomyces halobius</name>
    <dbReference type="NCBI Taxonomy" id="2879846"/>
    <lineage>
        <taxon>Bacteria</taxon>
        <taxon>Bacillati</taxon>
        <taxon>Actinomycetota</taxon>
        <taxon>Actinomycetes</taxon>
        <taxon>Kitasatosporales</taxon>
        <taxon>Streptomycetaceae</taxon>
        <taxon>Streptomyces</taxon>
    </lineage>
</organism>
<evidence type="ECO:0000313" key="2">
    <source>
        <dbReference type="EMBL" id="UQA92873.1"/>
    </source>
</evidence>
<dbReference type="RefSeq" id="WP_248863735.1">
    <property type="nucleotide sequence ID" value="NZ_CP086322.1"/>
</dbReference>
<dbReference type="Proteomes" id="UP000830115">
    <property type="component" value="Chromosome"/>
</dbReference>
<evidence type="ECO:0000256" key="1">
    <source>
        <dbReference type="SAM" id="MobiDB-lite"/>
    </source>
</evidence>
<keyword evidence="3" id="KW-1185">Reference proteome</keyword>
<protein>
    <recommendedName>
        <fullName evidence="4">Terminase small subunit</fullName>
    </recommendedName>
</protein>
<reference evidence="2" key="1">
    <citation type="submission" date="2021-10" db="EMBL/GenBank/DDBJ databases">
        <title>Streptomyces nigrumlapis sp.nov.,an antimicrobial producing actinobacterium isolated from Black Gobi rocks.</title>
        <authorList>
            <person name="Wen Y."/>
            <person name="Zhang W."/>
            <person name="Liu X.G."/>
        </authorList>
    </citation>
    <scope>NUCLEOTIDE SEQUENCE</scope>
    <source>
        <strain evidence="2">ST13-2-2</strain>
    </source>
</reference>
<proteinExistence type="predicted"/>
<dbReference type="Pfam" id="PF25673">
    <property type="entry name" value="Terminase_7"/>
    <property type="match status" value="1"/>
</dbReference>
<gene>
    <name evidence="2" type="ORF">K9S39_14430</name>
</gene>
<dbReference type="InterPro" id="IPR057972">
    <property type="entry name" value="Terminase_7"/>
</dbReference>
<evidence type="ECO:0000313" key="3">
    <source>
        <dbReference type="Proteomes" id="UP000830115"/>
    </source>
</evidence>
<sequence length="142" mass="15661">MPGPVPKRSDRRRRRNKSDGPDLVKASGGTAPEPPPAAEDWHPIAADWYASLAESGQSQFYEASDWATAYYVAEAMNRNLISGRFSAQLFQSVMSAMTDLLTTEGARRRARVELEREAGGEDPAEAARVTLMETYRRAAADK</sequence>
<name>A0ABY4M5B7_9ACTN</name>
<feature type="region of interest" description="Disordered" evidence="1">
    <location>
        <begin position="1"/>
        <end position="40"/>
    </location>
</feature>
<evidence type="ECO:0008006" key="4">
    <source>
        <dbReference type="Google" id="ProtNLM"/>
    </source>
</evidence>
<accession>A0ABY4M5B7</accession>
<dbReference type="EMBL" id="CP086322">
    <property type="protein sequence ID" value="UQA92873.1"/>
    <property type="molecule type" value="Genomic_DNA"/>
</dbReference>